<comment type="caution">
    <text evidence="3">The sequence shown here is derived from an EMBL/GenBank/DDBJ whole genome shotgun (WGS) entry which is preliminary data.</text>
</comment>
<feature type="region of interest" description="Disordered" evidence="1">
    <location>
        <begin position="55"/>
        <end position="79"/>
    </location>
</feature>
<name>A0ABW2BWY1_9PSEU</name>
<organism evidence="3 4">
    <name type="scientific">Haloechinothrix salitolerans</name>
    <dbReference type="NCBI Taxonomy" id="926830"/>
    <lineage>
        <taxon>Bacteria</taxon>
        <taxon>Bacillati</taxon>
        <taxon>Actinomycetota</taxon>
        <taxon>Actinomycetes</taxon>
        <taxon>Pseudonocardiales</taxon>
        <taxon>Pseudonocardiaceae</taxon>
        <taxon>Haloechinothrix</taxon>
    </lineage>
</organism>
<evidence type="ECO:0000259" key="2">
    <source>
        <dbReference type="Pfam" id="PF01471"/>
    </source>
</evidence>
<protein>
    <submittedName>
        <fullName evidence="3">Peptidoglycan-binding domain-containing protein</fullName>
    </submittedName>
</protein>
<proteinExistence type="predicted"/>
<evidence type="ECO:0000313" key="3">
    <source>
        <dbReference type="EMBL" id="MFC6866354.1"/>
    </source>
</evidence>
<dbReference type="Pfam" id="PF01471">
    <property type="entry name" value="PG_binding_1"/>
    <property type="match status" value="1"/>
</dbReference>
<reference evidence="4" key="1">
    <citation type="journal article" date="2019" name="Int. J. Syst. Evol. Microbiol.">
        <title>The Global Catalogue of Microorganisms (GCM) 10K type strain sequencing project: providing services to taxonomists for standard genome sequencing and annotation.</title>
        <authorList>
            <consortium name="The Broad Institute Genomics Platform"/>
            <consortium name="The Broad Institute Genome Sequencing Center for Infectious Disease"/>
            <person name="Wu L."/>
            <person name="Ma J."/>
        </authorList>
    </citation>
    <scope>NUCLEOTIDE SEQUENCE [LARGE SCALE GENOMIC DNA]</scope>
    <source>
        <strain evidence="4">KCTC 32255</strain>
    </source>
</reference>
<gene>
    <name evidence="3" type="ORF">ACFQGD_04275</name>
</gene>
<dbReference type="SUPFAM" id="SSF47090">
    <property type="entry name" value="PGBD-like"/>
    <property type="match status" value="1"/>
</dbReference>
<dbReference type="RefSeq" id="WP_345399852.1">
    <property type="nucleotide sequence ID" value="NZ_BAABLA010000094.1"/>
</dbReference>
<evidence type="ECO:0000256" key="1">
    <source>
        <dbReference type="SAM" id="MobiDB-lite"/>
    </source>
</evidence>
<keyword evidence="4" id="KW-1185">Reference proteome</keyword>
<sequence>MELVQRYLGIRDDGIFGPVTEREVRRYQRQQDLVFDGIVGPNTWARIEAGLRGEKPGGLSGRRLSGAAEATPSASCNST</sequence>
<evidence type="ECO:0000313" key="4">
    <source>
        <dbReference type="Proteomes" id="UP001596337"/>
    </source>
</evidence>
<dbReference type="Gene3D" id="1.10.101.10">
    <property type="entry name" value="PGBD-like superfamily/PGBD"/>
    <property type="match status" value="1"/>
</dbReference>
<feature type="domain" description="Peptidoglycan binding-like" evidence="2">
    <location>
        <begin position="7"/>
        <end position="47"/>
    </location>
</feature>
<dbReference type="EMBL" id="JBHSXX010000001">
    <property type="protein sequence ID" value="MFC6866354.1"/>
    <property type="molecule type" value="Genomic_DNA"/>
</dbReference>
<dbReference type="Proteomes" id="UP001596337">
    <property type="component" value="Unassembled WGS sequence"/>
</dbReference>
<accession>A0ABW2BWY1</accession>
<dbReference type="InterPro" id="IPR036366">
    <property type="entry name" value="PGBDSf"/>
</dbReference>
<dbReference type="InterPro" id="IPR036365">
    <property type="entry name" value="PGBD-like_sf"/>
</dbReference>
<dbReference type="InterPro" id="IPR002477">
    <property type="entry name" value="Peptidoglycan-bd-like"/>
</dbReference>